<evidence type="ECO:0000313" key="1">
    <source>
        <dbReference type="EMBL" id="KAH0862562.1"/>
    </source>
</evidence>
<organism evidence="1 2">
    <name type="scientific">Brassica napus</name>
    <name type="common">Rape</name>
    <dbReference type="NCBI Taxonomy" id="3708"/>
    <lineage>
        <taxon>Eukaryota</taxon>
        <taxon>Viridiplantae</taxon>
        <taxon>Streptophyta</taxon>
        <taxon>Embryophyta</taxon>
        <taxon>Tracheophyta</taxon>
        <taxon>Spermatophyta</taxon>
        <taxon>Magnoliopsida</taxon>
        <taxon>eudicotyledons</taxon>
        <taxon>Gunneridae</taxon>
        <taxon>Pentapetalae</taxon>
        <taxon>rosids</taxon>
        <taxon>malvids</taxon>
        <taxon>Brassicales</taxon>
        <taxon>Brassicaceae</taxon>
        <taxon>Brassiceae</taxon>
        <taxon>Brassica</taxon>
    </lineage>
</organism>
<proteinExistence type="predicted"/>
<protein>
    <submittedName>
        <fullName evidence="1">Uncharacterized protein</fullName>
    </submittedName>
</protein>
<dbReference type="EMBL" id="JAGKQM010000018">
    <property type="protein sequence ID" value="KAH0862562.1"/>
    <property type="molecule type" value="Genomic_DNA"/>
</dbReference>
<gene>
    <name evidence="1" type="ORF">HID58_079773</name>
</gene>
<keyword evidence="2" id="KW-1185">Reference proteome</keyword>
<accession>A0ABQ7Y2Z3</accession>
<name>A0ABQ7Y2Z3_BRANA</name>
<dbReference type="Proteomes" id="UP000824890">
    <property type="component" value="Unassembled WGS sequence"/>
</dbReference>
<comment type="caution">
    <text evidence="1">The sequence shown here is derived from an EMBL/GenBank/DDBJ whole genome shotgun (WGS) entry which is preliminary data.</text>
</comment>
<reference evidence="1 2" key="1">
    <citation type="submission" date="2021-05" db="EMBL/GenBank/DDBJ databases">
        <title>Genome Assembly of Synthetic Allotetraploid Brassica napus Reveals Homoeologous Exchanges between Subgenomes.</title>
        <authorList>
            <person name="Davis J.T."/>
        </authorList>
    </citation>
    <scope>NUCLEOTIDE SEQUENCE [LARGE SCALE GENOMIC DNA]</scope>
    <source>
        <strain evidence="2">cv. Da-Ae</strain>
        <tissue evidence="1">Seedling</tissue>
    </source>
</reference>
<sequence length="61" mass="7418">MWDSQDRIRSFWTRKKDLQDEVDLCHAFIILKGLRSESIAYRESECGWKTRRIQSSRLEKD</sequence>
<evidence type="ECO:0000313" key="2">
    <source>
        <dbReference type="Proteomes" id="UP000824890"/>
    </source>
</evidence>